<dbReference type="PANTHER" id="PTHR37162">
    <property type="entry name" value="HAT FAMILY DIMERISATION DOMAINCONTAINING PROTEIN-RELATED"/>
    <property type="match status" value="1"/>
</dbReference>
<reference evidence="2" key="1">
    <citation type="submission" date="2021-04" db="EMBL/GenBank/DDBJ databases">
        <authorList>
            <person name="Chebbi M.A.C M."/>
        </authorList>
    </citation>
    <scope>NUCLEOTIDE SEQUENCE</scope>
</reference>
<feature type="compositionally biased region" description="Low complexity" evidence="1">
    <location>
        <begin position="26"/>
        <end position="39"/>
    </location>
</feature>
<dbReference type="AlphaFoldDB" id="A0A8J2EDM3"/>
<dbReference type="Proteomes" id="UP000786811">
    <property type="component" value="Unassembled WGS sequence"/>
</dbReference>
<name>A0A8J2EDM3_COTCN</name>
<feature type="region of interest" description="Disordered" evidence="1">
    <location>
        <begin position="1"/>
        <end position="64"/>
    </location>
</feature>
<dbReference type="EMBL" id="CAJNRD030001116">
    <property type="protein sequence ID" value="CAG5075439.1"/>
    <property type="molecule type" value="Genomic_DNA"/>
</dbReference>
<comment type="caution">
    <text evidence="2">The sequence shown here is derived from an EMBL/GenBank/DDBJ whole genome shotgun (WGS) entry which is preliminary data.</text>
</comment>
<keyword evidence="3" id="KW-1185">Reference proteome</keyword>
<feature type="compositionally biased region" description="Polar residues" evidence="1">
    <location>
        <begin position="8"/>
        <end position="20"/>
    </location>
</feature>
<proteinExistence type="predicted"/>
<evidence type="ECO:0000313" key="3">
    <source>
        <dbReference type="Proteomes" id="UP000786811"/>
    </source>
</evidence>
<evidence type="ECO:0000256" key="1">
    <source>
        <dbReference type="SAM" id="MobiDB-lite"/>
    </source>
</evidence>
<organism evidence="2 3">
    <name type="scientific">Cotesia congregata</name>
    <name type="common">Parasitoid wasp</name>
    <name type="synonym">Apanteles congregatus</name>
    <dbReference type="NCBI Taxonomy" id="51543"/>
    <lineage>
        <taxon>Eukaryota</taxon>
        <taxon>Metazoa</taxon>
        <taxon>Ecdysozoa</taxon>
        <taxon>Arthropoda</taxon>
        <taxon>Hexapoda</taxon>
        <taxon>Insecta</taxon>
        <taxon>Pterygota</taxon>
        <taxon>Neoptera</taxon>
        <taxon>Endopterygota</taxon>
        <taxon>Hymenoptera</taxon>
        <taxon>Apocrita</taxon>
        <taxon>Ichneumonoidea</taxon>
        <taxon>Braconidae</taxon>
        <taxon>Microgastrinae</taxon>
        <taxon>Cotesia</taxon>
    </lineage>
</organism>
<gene>
    <name evidence="2" type="ORF">HICCMSTLAB_LOCUS1593</name>
</gene>
<evidence type="ECO:0000313" key="2">
    <source>
        <dbReference type="EMBL" id="CAG5075439.1"/>
    </source>
</evidence>
<accession>A0A8J2EDM3</accession>
<sequence>MDRWLKKNPSQGPVTPNLSDICNIVSLPSPSSDSETDSSATIKKVKVKRLSQSQRSSKQTKNKFQRSWLQDEEFKGWLMKYDKTKNGNEMAFCKICDKILTCHRNDIRRHKNSHAHKDNSTGIQISQKMPEKCKFETSVRKAELLFAGILVSQNIAFSFMDVLSPCLAKAFPDSEIAKKFSMRRTKVTQIINNVLGSNLKEDLYQQLQTLGCFYSVIMDETTDETTTKQCAFTVIFFDEKK</sequence>
<dbReference type="OrthoDB" id="8046116at2759"/>
<protein>
    <submittedName>
        <fullName evidence="2">Uncharacterized protein</fullName>
    </submittedName>
</protein>
<dbReference type="PANTHER" id="PTHR37162:SF1">
    <property type="entry name" value="BED-TYPE DOMAIN-CONTAINING PROTEIN"/>
    <property type="match status" value="1"/>
</dbReference>